<sequence>MAEKGCCTPSAPQGGGPATLCNVAADLTGTTGRHRRDCVPVPGGKAQLGTARPLIAADGEGNPQRRTIRPLWWERGATSVAQFREFVAATGYVTIAERLGWSFVFHSHVPGGAEGTLGVEGLEWWRRIDGASWHHPCGPDGAPAKDEMPATHLGHEDATAFAAWAGGRLPREIEWEHAARGGLGDVHYPWGDRHPDDDDFQPCNIWQGRFPTHDTGADGWVGPAPVLSFAPNGYGLHQMVGNVWEWTAEPFRIRSASVTARRMNAAAQGRRLLKGGSFLCHQSYCHRYRIAARTGNTPDSTSAHTGFRVVYDAPPT</sequence>
<keyword evidence="3" id="KW-1185">Reference proteome</keyword>
<name>A0A1I0J6F9_9RHOB</name>
<dbReference type="STRING" id="364199.SAMN04489858_12210"/>
<proteinExistence type="predicted"/>
<dbReference type="OrthoDB" id="9768004at2"/>
<evidence type="ECO:0000313" key="2">
    <source>
        <dbReference type="EMBL" id="SEU05431.1"/>
    </source>
</evidence>
<dbReference type="InterPro" id="IPR016187">
    <property type="entry name" value="CTDL_fold"/>
</dbReference>
<dbReference type="EMBL" id="FOHO01000022">
    <property type="protein sequence ID" value="SEU05431.1"/>
    <property type="molecule type" value="Genomic_DNA"/>
</dbReference>
<evidence type="ECO:0000259" key="1">
    <source>
        <dbReference type="Pfam" id="PF03781"/>
    </source>
</evidence>
<dbReference type="InterPro" id="IPR005532">
    <property type="entry name" value="SUMF_dom"/>
</dbReference>
<feature type="domain" description="Sulfatase-modifying factor enzyme-like" evidence="1">
    <location>
        <begin position="36"/>
        <end position="310"/>
    </location>
</feature>
<dbReference type="Pfam" id="PF03781">
    <property type="entry name" value="FGE-sulfatase"/>
    <property type="match status" value="1"/>
</dbReference>
<dbReference type="InterPro" id="IPR051043">
    <property type="entry name" value="Sulfatase_Mod_Factor_Kinase"/>
</dbReference>
<dbReference type="PANTHER" id="PTHR23150:SF19">
    <property type="entry name" value="FORMYLGLYCINE-GENERATING ENZYME"/>
    <property type="match status" value="1"/>
</dbReference>
<accession>A0A1I0J6F9</accession>
<evidence type="ECO:0000313" key="3">
    <source>
        <dbReference type="Proteomes" id="UP000199180"/>
    </source>
</evidence>
<dbReference type="AlphaFoldDB" id="A0A1I0J6F9"/>
<dbReference type="PANTHER" id="PTHR23150">
    <property type="entry name" value="SULFATASE MODIFYING FACTOR 1, 2"/>
    <property type="match status" value="1"/>
</dbReference>
<dbReference type="SUPFAM" id="SSF56436">
    <property type="entry name" value="C-type lectin-like"/>
    <property type="match status" value="1"/>
</dbReference>
<dbReference type="GO" id="GO:0120147">
    <property type="term" value="F:formylglycine-generating oxidase activity"/>
    <property type="evidence" value="ECO:0007669"/>
    <property type="project" value="TreeGrafter"/>
</dbReference>
<gene>
    <name evidence="2" type="ORF">SAMN04489858_12210</name>
</gene>
<dbReference type="RefSeq" id="WP_090737869.1">
    <property type="nucleotide sequence ID" value="NZ_FOHO01000022.1"/>
</dbReference>
<dbReference type="InterPro" id="IPR042095">
    <property type="entry name" value="SUMF_sf"/>
</dbReference>
<protein>
    <submittedName>
        <fullName evidence="2">Formylglycine-generating enzyme, required for sulfatase activity, contains SUMF1/FGE domain</fullName>
    </submittedName>
</protein>
<reference evidence="2 3" key="1">
    <citation type="submission" date="2016-10" db="EMBL/GenBank/DDBJ databases">
        <authorList>
            <person name="de Groot N.N."/>
        </authorList>
    </citation>
    <scope>NUCLEOTIDE SEQUENCE [LARGE SCALE GENOMIC DNA]</scope>
    <source>
        <strain evidence="2 3">DSM 17862</strain>
    </source>
</reference>
<organism evidence="2 3">
    <name type="scientific">Paracoccus homiensis</name>
    <dbReference type="NCBI Taxonomy" id="364199"/>
    <lineage>
        <taxon>Bacteria</taxon>
        <taxon>Pseudomonadati</taxon>
        <taxon>Pseudomonadota</taxon>
        <taxon>Alphaproteobacteria</taxon>
        <taxon>Rhodobacterales</taxon>
        <taxon>Paracoccaceae</taxon>
        <taxon>Paracoccus</taxon>
    </lineage>
</organism>
<dbReference type="Gene3D" id="3.90.1580.10">
    <property type="entry name" value="paralog of FGE (formylglycine-generating enzyme)"/>
    <property type="match status" value="1"/>
</dbReference>
<dbReference type="Proteomes" id="UP000199180">
    <property type="component" value="Unassembled WGS sequence"/>
</dbReference>